<evidence type="ECO:0000256" key="10">
    <source>
        <dbReference type="SAM" id="SignalP"/>
    </source>
</evidence>
<dbReference type="InterPro" id="IPR009048">
    <property type="entry name" value="A-macroglobulin_rcpt-bd"/>
</dbReference>
<dbReference type="Pfam" id="PF01835">
    <property type="entry name" value="MG2"/>
    <property type="match status" value="1"/>
</dbReference>
<dbReference type="Pfam" id="PF07678">
    <property type="entry name" value="TED_complement"/>
    <property type="match status" value="1"/>
</dbReference>
<evidence type="ECO:0000313" key="13">
    <source>
        <dbReference type="Proteomes" id="UP000000437"/>
    </source>
</evidence>
<protein>
    <submittedName>
        <fullName evidence="14">Complement component c3b, tandem duplicate 2 isoform X1</fullName>
    </submittedName>
</protein>
<evidence type="ECO:0000256" key="9">
    <source>
        <dbReference type="SAM" id="MobiDB-lite"/>
    </source>
</evidence>
<dbReference type="PROSITE" id="PS50189">
    <property type="entry name" value="NTR"/>
    <property type="match status" value="1"/>
</dbReference>
<dbReference type="InterPro" id="IPR040839">
    <property type="entry name" value="MG4"/>
</dbReference>
<organism evidence="13 14">
    <name type="scientific">Danio rerio</name>
    <name type="common">Zebrafish</name>
    <name type="synonym">Brachydanio rerio</name>
    <dbReference type="NCBI Taxonomy" id="7955"/>
    <lineage>
        <taxon>Eukaryota</taxon>
        <taxon>Metazoa</taxon>
        <taxon>Chordata</taxon>
        <taxon>Craniata</taxon>
        <taxon>Vertebrata</taxon>
        <taxon>Euteleostomi</taxon>
        <taxon>Actinopterygii</taxon>
        <taxon>Neopterygii</taxon>
        <taxon>Teleostei</taxon>
        <taxon>Ostariophysi</taxon>
        <taxon>Cypriniformes</taxon>
        <taxon>Danionidae</taxon>
        <taxon>Danioninae</taxon>
        <taxon>Danio</taxon>
    </lineage>
</organism>
<dbReference type="Gene3D" id="2.60.40.690">
    <property type="entry name" value="Alpha-macroglobulin, receptor-binding domain"/>
    <property type="match status" value="1"/>
</dbReference>
<dbReference type="Pfam" id="PF17790">
    <property type="entry name" value="MG1"/>
    <property type="match status" value="1"/>
</dbReference>
<evidence type="ECO:0000256" key="1">
    <source>
        <dbReference type="ARBA" id="ARBA00004613"/>
    </source>
</evidence>
<dbReference type="SMART" id="SM01361">
    <property type="entry name" value="A2M_recep"/>
    <property type="match status" value="1"/>
</dbReference>
<dbReference type="Gene3D" id="1.50.10.20">
    <property type="match status" value="1"/>
</dbReference>
<dbReference type="InterPro" id="IPR018933">
    <property type="entry name" value="Netrin_module_non-TIMP"/>
</dbReference>
<dbReference type="InterPro" id="IPR000020">
    <property type="entry name" value="Anaphylatoxin/fibulin"/>
</dbReference>
<dbReference type="InterPro" id="IPR048848">
    <property type="entry name" value="C3_CUB2"/>
</dbReference>
<dbReference type="InterPro" id="IPR001134">
    <property type="entry name" value="Netrin_domain"/>
</dbReference>
<dbReference type="CTD" id="566347"/>
<gene>
    <name evidence="14 15" type="primary">c3b.2</name>
    <name evidence="14" type="synonym">si:ch211-140f21.1</name>
    <name evidence="14" type="synonym">wu:fc26b08</name>
</gene>
<dbReference type="CDD" id="cd02896">
    <property type="entry name" value="complement_C3_C4_C5"/>
    <property type="match status" value="1"/>
</dbReference>
<keyword evidence="4" id="KW-0646">Protease inhibitor</keyword>
<dbReference type="CDD" id="cd00017">
    <property type="entry name" value="ANATO"/>
    <property type="match status" value="1"/>
</dbReference>
<feature type="region of interest" description="Disordered" evidence="9">
    <location>
        <begin position="664"/>
        <end position="686"/>
    </location>
</feature>
<dbReference type="GO" id="GO:0007399">
    <property type="term" value="P:nervous system development"/>
    <property type="evidence" value="ECO:0007669"/>
    <property type="project" value="UniProtKB-ARBA"/>
</dbReference>
<dbReference type="ZFIN" id="ZDB-GENE-030131-3063">
    <property type="gene designation" value="c3b.2"/>
</dbReference>
<evidence type="ECO:0000259" key="12">
    <source>
        <dbReference type="PROSITE" id="PS50189"/>
    </source>
</evidence>
<dbReference type="Proteomes" id="UP000000437">
    <property type="component" value="Chromosome 22"/>
</dbReference>
<dbReference type="InterPro" id="IPR011626">
    <property type="entry name" value="Alpha-macroglobulin_TED"/>
</dbReference>
<dbReference type="FunCoup" id="A0A8M3AN56">
    <property type="interactions" value="1"/>
</dbReference>
<dbReference type="FunFam" id="2.60.40.10:FF:000155">
    <property type="entry name" value="complement C3 isoform X1"/>
    <property type="match status" value="1"/>
</dbReference>
<dbReference type="SUPFAM" id="SSF50242">
    <property type="entry name" value="TIMP-like"/>
    <property type="match status" value="1"/>
</dbReference>
<feature type="domain" description="NTR" evidence="12">
    <location>
        <begin position="1619"/>
        <end position="1767"/>
    </location>
</feature>
<evidence type="ECO:0000259" key="11">
    <source>
        <dbReference type="PROSITE" id="PS01178"/>
    </source>
</evidence>
<dbReference type="GeneID" id="566347"/>
<dbReference type="Pfam" id="PF17791">
    <property type="entry name" value="MG3"/>
    <property type="match status" value="1"/>
</dbReference>
<dbReference type="SUPFAM" id="SSF49410">
    <property type="entry name" value="Alpha-macroglobulin receptor domain"/>
    <property type="match status" value="1"/>
</dbReference>
<dbReference type="GO" id="GO:0005615">
    <property type="term" value="C:extracellular space"/>
    <property type="evidence" value="ECO:0007669"/>
    <property type="project" value="InterPro"/>
</dbReference>
<keyword evidence="8" id="KW-0325">Glycoprotein</keyword>
<dbReference type="Pfam" id="PF07703">
    <property type="entry name" value="A2M_BRD"/>
    <property type="match status" value="1"/>
</dbReference>
<accession>A0A8M3AN56</accession>
<dbReference type="Pfam" id="PF07677">
    <property type="entry name" value="A2M_recep"/>
    <property type="match status" value="1"/>
</dbReference>
<dbReference type="Gene3D" id="2.60.120.1540">
    <property type="match status" value="1"/>
</dbReference>
<dbReference type="Pfam" id="PF17789">
    <property type="entry name" value="MG4"/>
    <property type="match status" value="1"/>
</dbReference>
<dbReference type="Gene3D" id="6.20.50.160">
    <property type="match status" value="1"/>
</dbReference>
<dbReference type="InterPro" id="IPR014756">
    <property type="entry name" value="Ig_E-set"/>
</dbReference>
<dbReference type="AlphaFoldDB" id="A0A8M3AN56"/>
<keyword evidence="7" id="KW-1015">Disulfide bond</keyword>
<sequence>MLLQLLLWATLLCQICDGKAFPQRHKRTVWGPNMRQIEPVKDPSPSFSLLAPAKIRPGTKQNILVEGHNLAKVVKVTVVVYDYPNSQTALSRGSVSLNSDNNYSVLQTLEINPNLLLPDGKKKYVKLVAQFSNIYRAEKVMAVSFRSGHIFIQTDKPIYNPGDKVRFRAFVSDLEFRSSERTISLEIQNPDGIAVHGIGRVKAIDGVFSDIFSLSTVVKEGRWKVVAKFDQGKENVFSREFEVKKYVLPAFNVTLTPKTSHLSLDAEKLEVEITARYLYGAQVKGVAYVLFGIEINGEKKRLTSMKQIDDLNGGSVSLTMEEIKRAYPDINSLLGSTVYVKASVLTSSGSDLVEAEKSGIKIVNSPYMLTIKDTPKYYKPGLPLAMTVIVSNHDGSPTPNIPVKVTFLKRPISVHSGTINIHINMPKKRIPYGNSQMLKVETVDPSLKPEQQAIQEVYVKPYSTFRSHGNYLHVSVGASRVVVGGSISVQVYIKSSLPNHRALVEHLTYIVLNKGKIIQAGRVNVKGQDVTSVHLLITSEMLPAFRFVAYYVLPWQHRAEVVADSVFVDVEDRCVGSLNVGPVDGEIVSSYSPGSSFKFQVKGDVGAKVSLVAVDNAIFLLSKNRLTQKKVWEVVDQADMGCTAGGGKDNMGVFSDAGLMFHSSTGGSTDSKEDCSSKTKRRRRSAAKLQLRDQLEKAYSDELLQRCCVDGMKEIPMPYSCYRRSLYITEDWSCVLAFLRCCAEYRGEELGVITRPPTTTAPPTTAPPTTSLPTLFDLPYLEYDYMEEKVILRARMIEPMPKLYARANDVGVRQDSYREVVVEEEEEEAASVFEEDDLSDLEDIYVRSKFFESWLWTDIRLPSTAKSDGLAVFPVDTVLPDSITQWGFLAVSASPEKGVCVAEPYNVRVWKPFFIDLRLPHSVSRNEQVEIKAVIHNYKNSTLEVMVILEKTEDMCSVAYTGQHRQQVTVAAGSSKLITYTIIPLKTGELPLQVTAVAASFMGQDAVKKNLRVVVEGIQTLKVRSFVLNPSEKGGSAGQQLIQVKKLQLDAVVPKSVPETFVNVRGDLLADSIDNSIKEDSLAALIRMPGGCVEQNLARITLPLIAAHYLDRSADWEIVGISRREEAIKYIQKGYENQLNYKKSDDSYPPYANEGTSTWITAYVVKVFSMAHSFITVNEKHLCGPLLYLLKNKQGYDGTFQEDNPVYDTSMTGAMRGSEYKASLTAFVLIALAEAQDKVTCQDQEVNIRDKSRQAAGYLTEHFSRLTRPYTAAIACYALAVSNNACVKSMLLKFASPDHSHWPDSNNYFFTLEATGYALLALIKSGHMEEAEAPFRWLNEHRGIGGGYGSTQSTMVVLQALSEYLVKRPPPSDLNLLVQLSVPGRSDVRWTFNPNLAYVARSSRVPLDQEFSVAASGNGKGVLEVVTVYHQLPDVYENSTCNGFQLDVSIAETNEKTSSDVEKSFRLNVNVRALEERQVRMVILDIGLPTGFEPENSDLELLTNSVDRYINNFQVVDNLSDRGSLIIHLFKVSNKEAEIISFRLNQRFKVGLLQPSTVKVYQYYNKDKSCSRFYSPPEDKQQLDQICEGDVCRCSQGDCCVMKEDSASFGKEQRNAAVCNGLHHGEYFFGSNYSGLLFLSMNNFSSAYRVKLISISQSHYYQYEMEIVQVIKEGTEEGLNEKERRMFLSHASCRTRLNLREGQEYLVIGPITDVWNAGSTVSNKYVYTLGKETWVERWPDESECGSTLQKKCDELKSFAKKLIEDGCQA</sequence>
<evidence type="ECO:0000313" key="14">
    <source>
        <dbReference type="RefSeq" id="XP_009294666.1"/>
    </source>
</evidence>
<keyword evidence="13" id="KW-1185">Reference proteome</keyword>
<dbReference type="SUPFAM" id="SSF48239">
    <property type="entry name" value="Terpenoid cyclases/Protein prenyltransferases"/>
    <property type="match status" value="1"/>
</dbReference>
<evidence type="ECO:0000256" key="8">
    <source>
        <dbReference type="ARBA" id="ARBA00023180"/>
    </source>
</evidence>
<dbReference type="InterPro" id="IPR018081">
    <property type="entry name" value="Anaphylatoxin_comp_syst"/>
</dbReference>
<dbReference type="InterPro" id="IPR047565">
    <property type="entry name" value="Alpha-macroglob_thiol-ester_cl"/>
</dbReference>
<dbReference type="InterPro" id="IPR008930">
    <property type="entry name" value="Terpenoid_cyclase/PrenylTrfase"/>
</dbReference>
<evidence type="ECO:0000256" key="3">
    <source>
        <dbReference type="ARBA" id="ARBA00022525"/>
    </source>
</evidence>
<evidence type="ECO:0000256" key="7">
    <source>
        <dbReference type="ARBA" id="ARBA00023157"/>
    </source>
</evidence>
<keyword evidence="6" id="KW-0722">Serine protease inhibitor</keyword>
<dbReference type="PANTHER" id="PTHR11412:SF167">
    <property type="entry name" value="COMPLEMENT COMPONENT C3B, TANDEM DUPLICATE 1 ISOFORM X1-RELATED"/>
    <property type="match status" value="1"/>
</dbReference>
<comment type="subcellular location">
    <subcellularLocation>
        <location evidence="1">Secreted</location>
    </subcellularLocation>
</comment>
<dbReference type="Gene3D" id="2.20.130.20">
    <property type="match status" value="1"/>
</dbReference>
<evidence type="ECO:0000313" key="15">
    <source>
        <dbReference type="ZFIN" id="ZDB-GENE-030131-3063"/>
    </source>
</evidence>
<dbReference type="SUPFAM" id="SSF47686">
    <property type="entry name" value="Anaphylotoxins (complement system)"/>
    <property type="match status" value="1"/>
</dbReference>
<dbReference type="Gene3D" id="2.40.50.120">
    <property type="match status" value="1"/>
</dbReference>
<dbReference type="SMART" id="SM00643">
    <property type="entry name" value="C345C"/>
    <property type="match status" value="1"/>
</dbReference>
<dbReference type="FunFam" id="2.60.40.1930:FF:000001">
    <property type="entry name" value="CD109 isoform 3"/>
    <property type="match status" value="1"/>
</dbReference>
<dbReference type="Pfam" id="PF00207">
    <property type="entry name" value="A2M"/>
    <property type="match status" value="1"/>
</dbReference>
<dbReference type="AGR" id="ZFIN:ZDB-GENE-030131-3063"/>
<dbReference type="InterPro" id="IPR001599">
    <property type="entry name" value="Macroglobln_a2"/>
</dbReference>
<dbReference type="SUPFAM" id="SSF81296">
    <property type="entry name" value="E set domains"/>
    <property type="match status" value="1"/>
</dbReference>
<dbReference type="Gene3D" id="2.60.40.1940">
    <property type="match status" value="1"/>
</dbReference>
<dbReference type="SMART" id="SM01419">
    <property type="entry name" value="Thiol-ester_cl"/>
    <property type="match status" value="1"/>
</dbReference>
<dbReference type="InterPro" id="IPR041425">
    <property type="entry name" value="C3/4/5_MG1"/>
</dbReference>
<dbReference type="Pfam" id="PF21308">
    <property type="entry name" value="C3_CUB2"/>
    <property type="match status" value="1"/>
</dbReference>
<reference evidence="14" key="1">
    <citation type="submission" date="2025-08" db="UniProtKB">
        <authorList>
            <consortium name="RefSeq"/>
        </authorList>
    </citation>
    <scope>IDENTIFICATION</scope>
    <source>
        <strain evidence="14">Tuebingen</strain>
        <tissue evidence="14">Fibroblasts and whole tissue</tissue>
    </source>
</reference>
<feature type="signal peptide" evidence="10">
    <location>
        <begin position="1"/>
        <end position="20"/>
    </location>
</feature>
<dbReference type="SMART" id="SM01360">
    <property type="entry name" value="A2M"/>
    <property type="match status" value="1"/>
</dbReference>
<dbReference type="GO" id="GO:0004867">
    <property type="term" value="F:serine-type endopeptidase inhibitor activity"/>
    <property type="evidence" value="ECO:0007669"/>
    <property type="project" value="UniProtKB-KW"/>
</dbReference>
<dbReference type="Gene3D" id="2.60.40.1930">
    <property type="match status" value="3"/>
</dbReference>
<dbReference type="InterPro" id="IPR050473">
    <property type="entry name" value="A2M/Complement_sys"/>
</dbReference>
<keyword evidence="5 10" id="KW-0732">Signal</keyword>
<dbReference type="InterPro" id="IPR011625">
    <property type="entry name" value="A2M_N_BRD"/>
</dbReference>
<evidence type="ECO:0000256" key="6">
    <source>
        <dbReference type="ARBA" id="ARBA00022900"/>
    </source>
</evidence>
<dbReference type="InterPro" id="IPR002890">
    <property type="entry name" value="MG2"/>
</dbReference>
<dbReference type="Gene3D" id="1.20.91.20">
    <property type="entry name" value="Anaphylotoxins (complement system)"/>
    <property type="match status" value="1"/>
</dbReference>
<dbReference type="Pfam" id="PF01821">
    <property type="entry name" value="ANATO"/>
    <property type="match status" value="1"/>
</dbReference>
<comment type="similarity">
    <text evidence="2">Belongs to the protease inhibitor I39 (alpha-2-macroglobulin) family.</text>
</comment>
<dbReference type="InterPro" id="IPR013783">
    <property type="entry name" value="Ig-like_fold"/>
</dbReference>
<feature type="domain" description="Anaphylatoxin-like" evidence="11">
    <location>
        <begin position="707"/>
        <end position="742"/>
    </location>
</feature>
<name>A0A8M3AN56_DANRE</name>
<dbReference type="InterPro" id="IPR008993">
    <property type="entry name" value="TIMP-like_OB-fold"/>
</dbReference>
<keyword evidence="3" id="KW-0964">Secreted</keyword>
<dbReference type="InterPro" id="IPR036595">
    <property type="entry name" value="A-macroglobulin_rcpt-bd_sf"/>
</dbReference>
<dbReference type="PANTHER" id="PTHR11412">
    <property type="entry name" value="MACROGLOBULIN / COMPLEMENT"/>
    <property type="match status" value="1"/>
</dbReference>
<dbReference type="SMART" id="SM00104">
    <property type="entry name" value="ANATO"/>
    <property type="match status" value="1"/>
</dbReference>
<dbReference type="InterPro" id="IPR041555">
    <property type="entry name" value="MG3"/>
</dbReference>
<evidence type="ECO:0000256" key="2">
    <source>
        <dbReference type="ARBA" id="ARBA00010952"/>
    </source>
</evidence>
<dbReference type="OrthoDB" id="6359008at2759"/>
<feature type="chain" id="PRO_5035481309" evidence="10">
    <location>
        <begin position="21"/>
        <end position="1769"/>
    </location>
</feature>
<dbReference type="RefSeq" id="XP_009294666.1">
    <property type="nucleotide sequence ID" value="XM_009296391.4"/>
</dbReference>
<dbReference type="Pfam" id="PF01759">
    <property type="entry name" value="NTR"/>
    <property type="match status" value="1"/>
</dbReference>
<proteinExistence type="inferred from homology"/>
<evidence type="ECO:0000256" key="4">
    <source>
        <dbReference type="ARBA" id="ARBA00022690"/>
    </source>
</evidence>
<dbReference type="SMART" id="SM01359">
    <property type="entry name" value="A2M_N_2"/>
    <property type="match status" value="1"/>
</dbReference>
<dbReference type="Gene3D" id="2.60.40.10">
    <property type="entry name" value="Immunoglobulins"/>
    <property type="match status" value="2"/>
</dbReference>
<dbReference type="PROSITE" id="PS01178">
    <property type="entry name" value="ANAPHYLATOXIN_2"/>
    <property type="match status" value="1"/>
</dbReference>
<evidence type="ECO:0000256" key="5">
    <source>
        <dbReference type="ARBA" id="ARBA00022729"/>
    </source>
</evidence>